<dbReference type="SUPFAM" id="SSF53335">
    <property type="entry name" value="S-adenosyl-L-methionine-dependent methyltransferases"/>
    <property type="match status" value="1"/>
</dbReference>
<dbReference type="InterPro" id="IPR029063">
    <property type="entry name" value="SAM-dependent_MTases_sf"/>
</dbReference>
<accession>A0ABP9X3V0</accession>
<dbReference type="Gene3D" id="3.40.50.150">
    <property type="entry name" value="Vaccinia Virus protein VP39"/>
    <property type="match status" value="1"/>
</dbReference>
<keyword evidence="2" id="KW-1185">Reference proteome</keyword>
<gene>
    <name evidence="1" type="primary">menG_1</name>
    <name evidence="1" type="ORF">Hgul01_02986</name>
</gene>
<name>A0ABP9X3V0_9CHLR</name>
<dbReference type="RefSeq" id="WP_345722791.1">
    <property type="nucleotide sequence ID" value="NZ_BAABRU010000010.1"/>
</dbReference>
<dbReference type="GO" id="GO:0008168">
    <property type="term" value="F:methyltransferase activity"/>
    <property type="evidence" value="ECO:0007669"/>
    <property type="project" value="UniProtKB-KW"/>
</dbReference>
<reference evidence="1 2" key="1">
    <citation type="submission" date="2024-02" db="EMBL/GenBank/DDBJ databases">
        <title>Herpetosiphon gulosus NBRC 112829.</title>
        <authorList>
            <person name="Ichikawa N."/>
            <person name="Katano-Makiyama Y."/>
            <person name="Hidaka K."/>
        </authorList>
    </citation>
    <scope>NUCLEOTIDE SEQUENCE [LARGE SCALE GENOMIC DNA]</scope>
    <source>
        <strain evidence="1 2">NBRC 112829</strain>
    </source>
</reference>
<keyword evidence="1" id="KW-0808">Transferase</keyword>
<comment type="caution">
    <text evidence="1">The sequence shown here is derived from an EMBL/GenBank/DDBJ whole genome shotgun (WGS) entry which is preliminary data.</text>
</comment>
<dbReference type="Proteomes" id="UP001428290">
    <property type="component" value="Unassembled WGS sequence"/>
</dbReference>
<dbReference type="Pfam" id="PF01209">
    <property type="entry name" value="Ubie_methyltran"/>
    <property type="match status" value="1"/>
</dbReference>
<proteinExistence type="predicted"/>
<organism evidence="1 2">
    <name type="scientific">Herpetosiphon gulosus</name>
    <dbReference type="NCBI Taxonomy" id="1973496"/>
    <lineage>
        <taxon>Bacteria</taxon>
        <taxon>Bacillati</taxon>
        <taxon>Chloroflexota</taxon>
        <taxon>Chloroflexia</taxon>
        <taxon>Herpetosiphonales</taxon>
        <taxon>Herpetosiphonaceae</taxon>
        <taxon>Herpetosiphon</taxon>
    </lineage>
</organism>
<keyword evidence="1" id="KW-0489">Methyltransferase</keyword>
<dbReference type="EMBL" id="BAABRU010000010">
    <property type="protein sequence ID" value="GAA5529180.1"/>
    <property type="molecule type" value="Genomic_DNA"/>
</dbReference>
<protein>
    <submittedName>
        <fullName evidence="1">Demethylmenaquinone methyltransferase</fullName>
    </submittedName>
</protein>
<sequence>MISAPSHGVADQCDTIDRQALFEQMAPSYAQISSLSSLGIISAWRKRCVATAQIQPGMVVADLLCGGGEAWPWLEQSMQGRGSLIALDLVAQPLKYPILLERIEVHNCDMFSNQLASQSLDRVVCCFGLKTFCYSELVRFAGEIRRLLRPNGRFSLVEVGTSSSWLSSLGQIYLQTIVPLLARSLGAPSYPYRQLAPLAQRFGDGKHVLQAFKQAGLQVEHQPIWGGLAHVFSGNRD</sequence>
<dbReference type="GO" id="GO:0032259">
    <property type="term" value="P:methylation"/>
    <property type="evidence" value="ECO:0007669"/>
    <property type="project" value="UniProtKB-KW"/>
</dbReference>
<evidence type="ECO:0000313" key="1">
    <source>
        <dbReference type="EMBL" id="GAA5529180.1"/>
    </source>
</evidence>
<evidence type="ECO:0000313" key="2">
    <source>
        <dbReference type="Proteomes" id="UP001428290"/>
    </source>
</evidence>
<dbReference type="CDD" id="cd02440">
    <property type="entry name" value="AdoMet_MTases"/>
    <property type="match status" value="1"/>
</dbReference>